<dbReference type="PANTHER" id="PTHR30055:SF234">
    <property type="entry name" value="HTH-TYPE TRANSCRIPTIONAL REGULATOR BETI"/>
    <property type="match status" value="1"/>
</dbReference>
<dbReference type="RefSeq" id="WP_158041157.1">
    <property type="nucleotide sequence ID" value="NZ_JACCFV010000001.1"/>
</dbReference>
<dbReference type="PANTHER" id="PTHR30055">
    <property type="entry name" value="HTH-TYPE TRANSCRIPTIONAL REGULATOR RUTR"/>
    <property type="match status" value="1"/>
</dbReference>
<keyword evidence="7" id="KW-1185">Reference proteome</keyword>
<evidence type="ECO:0000313" key="6">
    <source>
        <dbReference type="EMBL" id="KAB1655376.1"/>
    </source>
</evidence>
<proteinExistence type="predicted"/>
<dbReference type="InterPro" id="IPR050109">
    <property type="entry name" value="HTH-type_TetR-like_transc_reg"/>
</dbReference>
<dbReference type="GO" id="GO:0003700">
    <property type="term" value="F:DNA-binding transcription factor activity"/>
    <property type="evidence" value="ECO:0007669"/>
    <property type="project" value="TreeGrafter"/>
</dbReference>
<dbReference type="PRINTS" id="PR00455">
    <property type="entry name" value="HTHTETR"/>
</dbReference>
<dbReference type="Gene3D" id="1.10.357.10">
    <property type="entry name" value="Tetracycline Repressor, domain 2"/>
    <property type="match status" value="1"/>
</dbReference>
<dbReference type="AlphaFoldDB" id="A0A7J5BPU5"/>
<sequence length="143" mass="15555">MITQVRALETRRTIIATASEVFLEWGYAATSLAEIAERAGVTKGALAFHFASKAELARATVTHQRDASVAFVKDVEAFDGDRLQPLQEMRRRLAERLVDDTALRAASDSPSSNPIWVTVRSSAPFESGCSSSPTWSRTDGLVA</sequence>
<evidence type="ECO:0000256" key="1">
    <source>
        <dbReference type="ARBA" id="ARBA00023015"/>
    </source>
</evidence>
<reference evidence="6 7" key="1">
    <citation type="submission" date="2019-09" db="EMBL/GenBank/DDBJ databases">
        <title>Phylogeny of genus Pseudoclavibacter and closely related genus.</title>
        <authorList>
            <person name="Li Y."/>
        </authorList>
    </citation>
    <scope>NUCLEOTIDE SEQUENCE [LARGE SCALE GENOMIC DNA]</scope>
    <source>
        <strain evidence="6 7">DSM 23821</strain>
    </source>
</reference>
<name>A0A7J5BPU5_9MICO</name>
<dbReference type="PROSITE" id="PS50977">
    <property type="entry name" value="HTH_TETR_2"/>
    <property type="match status" value="1"/>
</dbReference>
<comment type="caution">
    <text evidence="6">The sequence shown here is derived from an EMBL/GenBank/DDBJ whole genome shotgun (WGS) entry which is preliminary data.</text>
</comment>
<evidence type="ECO:0000256" key="3">
    <source>
        <dbReference type="ARBA" id="ARBA00023163"/>
    </source>
</evidence>
<keyword evidence="1" id="KW-0805">Transcription regulation</keyword>
<dbReference type="Pfam" id="PF00440">
    <property type="entry name" value="TetR_N"/>
    <property type="match status" value="1"/>
</dbReference>
<dbReference type="InterPro" id="IPR001647">
    <property type="entry name" value="HTH_TetR"/>
</dbReference>
<accession>A0A7J5BPU5</accession>
<dbReference type="EMBL" id="WBJZ01000015">
    <property type="protein sequence ID" value="KAB1655376.1"/>
    <property type="molecule type" value="Genomic_DNA"/>
</dbReference>
<keyword evidence="3" id="KW-0804">Transcription</keyword>
<evidence type="ECO:0000313" key="7">
    <source>
        <dbReference type="Proteomes" id="UP000467240"/>
    </source>
</evidence>
<keyword evidence="2 4" id="KW-0238">DNA-binding</keyword>
<dbReference type="InterPro" id="IPR009057">
    <property type="entry name" value="Homeodomain-like_sf"/>
</dbReference>
<evidence type="ECO:0000259" key="5">
    <source>
        <dbReference type="PROSITE" id="PS50977"/>
    </source>
</evidence>
<dbReference type="Proteomes" id="UP000467240">
    <property type="component" value="Unassembled WGS sequence"/>
</dbReference>
<evidence type="ECO:0000256" key="4">
    <source>
        <dbReference type="PROSITE-ProRule" id="PRU00335"/>
    </source>
</evidence>
<evidence type="ECO:0000256" key="2">
    <source>
        <dbReference type="ARBA" id="ARBA00023125"/>
    </source>
</evidence>
<dbReference type="OrthoDB" id="3237195at2"/>
<dbReference type="SUPFAM" id="SSF46689">
    <property type="entry name" value="Homeodomain-like"/>
    <property type="match status" value="1"/>
</dbReference>
<feature type="domain" description="HTH tetR-type" evidence="5">
    <location>
        <begin position="8"/>
        <end position="68"/>
    </location>
</feature>
<gene>
    <name evidence="6" type="ORF">F8O01_12190</name>
</gene>
<feature type="DNA-binding region" description="H-T-H motif" evidence="4">
    <location>
        <begin position="31"/>
        <end position="50"/>
    </location>
</feature>
<dbReference type="GO" id="GO:0000976">
    <property type="term" value="F:transcription cis-regulatory region binding"/>
    <property type="evidence" value="ECO:0007669"/>
    <property type="project" value="TreeGrafter"/>
</dbReference>
<protein>
    <submittedName>
        <fullName evidence="6">TetR/AcrR family transcriptional regulator</fullName>
    </submittedName>
</protein>
<organism evidence="6 7">
    <name type="scientific">Pseudoclavibacter chungangensis</name>
    <dbReference type="NCBI Taxonomy" id="587635"/>
    <lineage>
        <taxon>Bacteria</taxon>
        <taxon>Bacillati</taxon>
        <taxon>Actinomycetota</taxon>
        <taxon>Actinomycetes</taxon>
        <taxon>Micrococcales</taxon>
        <taxon>Microbacteriaceae</taxon>
        <taxon>Pseudoclavibacter</taxon>
    </lineage>
</organism>